<organism evidence="1 2">
    <name type="scientific">Nepenthes gracilis</name>
    <name type="common">Slender pitcher plant</name>
    <dbReference type="NCBI Taxonomy" id="150966"/>
    <lineage>
        <taxon>Eukaryota</taxon>
        <taxon>Viridiplantae</taxon>
        <taxon>Streptophyta</taxon>
        <taxon>Embryophyta</taxon>
        <taxon>Tracheophyta</taxon>
        <taxon>Spermatophyta</taxon>
        <taxon>Magnoliopsida</taxon>
        <taxon>eudicotyledons</taxon>
        <taxon>Gunneridae</taxon>
        <taxon>Pentapetalae</taxon>
        <taxon>Caryophyllales</taxon>
        <taxon>Nepenthaceae</taxon>
        <taxon>Nepenthes</taxon>
    </lineage>
</organism>
<gene>
    <name evidence="1" type="ORF">Nepgr_003223</name>
</gene>
<dbReference type="AlphaFoldDB" id="A0AAD3RZ81"/>
<dbReference type="Proteomes" id="UP001279734">
    <property type="component" value="Unassembled WGS sequence"/>
</dbReference>
<accession>A0AAD3RZ81</accession>
<keyword evidence="2" id="KW-1185">Reference proteome</keyword>
<name>A0AAD3RZ81_NEPGR</name>
<sequence length="93" mass="10893">MSVTRIWGAELTIVLIWILSNPLCLKKFITESGLHKDLKWFTFVEVEMASPLESPSEFTKKSTMEEFRGVADDEYWRTDAKPWREKRLSALLL</sequence>
<proteinExistence type="predicted"/>
<evidence type="ECO:0000313" key="1">
    <source>
        <dbReference type="EMBL" id="GMH01384.1"/>
    </source>
</evidence>
<evidence type="ECO:0000313" key="2">
    <source>
        <dbReference type="Proteomes" id="UP001279734"/>
    </source>
</evidence>
<reference evidence="1" key="1">
    <citation type="submission" date="2023-05" db="EMBL/GenBank/DDBJ databases">
        <title>Nepenthes gracilis genome sequencing.</title>
        <authorList>
            <person name="Fukushima K."/>
        </authorList>
    </citation>
    <scope>NUCLEOTIDE SEQUENCE</scope>
    <source>
        <strain evidence="1">SING2019-196</strain>
    </source>
</reference>
<dbReference type="EMBL" id="BSYO01000002">
    <property type="protein sequence ID" value="GMH01384.1"/>
    <property type="molecule type" value="Genomic_DNA"/>
</dbReference>
<protein>
    <submittedName>
        <fullName evidence="1">Uncharacterized protein</fullName>
    </submittedName>
</protein>
<comment type="caution">
    <text evidence="1">The sequence shown here is derived from an EMBL/GenBank/DDBJ whole genome shotgun (WGS) entry which is preliminary data.</text>
</comment>